<dbReference type="Gene3D" id="1.10.10.1770">
    <property type="entry name" value="Gun4-like"/>
    <property type="match status" value="1"/>
</dbReference>
<dbReference type="EMBL" id="MK814608">
    <property type="protein sequence ID" value="QCI04023.1"/>
    <property type="molecule type" value="Genomic_DNA"/>
</dbReference>
<name>A0A4D6WJX6_9FLOR</name>
<dbReference type="PANTHER" id="PTHR34800">
    <property type="entry name" value="TETRAPYRROLE-BINDING PROTEIN, CHLOROPLASTIC"/>
    <property type="match status" value="1"/>
</dbReference>
<feature type="domain" description="GUN4-like" evidence="1">
    <location>
        <begin position="97"/>
        <end position="235"/>
    </location>
</feature>
<dbReference type="GO" id="GO:0046906">
    <property type="term" value="F:tetrapyrrole binding"/>
    <property type="evidence" value="ECO:0007669"/>
    <property type="project" value="TreeGrafter"/>
</dbReference>
<geneLocation type="plastid" evidence="2"/>
<dbReference type="InterPro" id="IPR008629">
    <property type="entry name" value="GUN4-like"/>
</dbReference>
<accession>A0A4D6WJX6</accession>
<protein>
    <recommendedName>
        <fullName evidence="1">GUN4-like domain-containing protein</fullName>
    </recommendedName>
</protein>
<proteinExistence type="predicted"/>
<dbReference type="AlphaFoldDB" id="A0A4D6WJX6"/>
<evidence type="ECO:0000259" key="1">
    <source>
        <dbReference type="Pfam" id="PF05419"/>
    </source>
</evidence>
<gene>
    <name evidence="2" type="primary">ycf53</name>
</gene>
<organism evidence="2">
    <name type="scientific">Antithamnionella ternifolia</name>
    <dbReference type="NCBI Taxonomy" id="207919"/>
    <lineage>
        <taxon>Eukaryota</taxon>
        <taxon>Rhodophyta</taxon>
        <taxon>Florideophyceae</taxon>
        <taxon>Rhodymeniophycidae</taxon>
        <taxon>Ceramiales</taxon>
        <taxon>Ceramiaceae</taxon>
        <taxon>Antithamnionella</taxon>
    </lineage>
</organism>
<dbReference type="SUPFAM" id="SSF140869">
    <property type="entry name" value="GUN4-like"/>
    <property type="match status" value="1"/>
</dbReference>
<dbReference type="PANTHER" id="PTHR34800:SF1">
    <property type="entry name" value="TETRAPYRROLE-BINDING PROTEIN, CHLOROPLASTIC"/>
    <property type="match status" value="1"/>
</dbReference>
<dbReference type="Gene3D" id="1.25.40.620">
    <property type="match status" value="1"/>
</dbReference>
<reference evidence="2" key="1">
    <citation type="journal article" date="2019" name="Mol. Phylogenet. Evol.">
        <title>Morphological evolution and classification of the red algal order Ceramiales inferred using plastid phylogenomics.</title>
        <authorList>
            <person name="Diaz-Tapia P."/>
            <person name="Pasella M.M."/>
            <person name="Verbruggen H."/>
            <person name="Maggs C.A."/>
        </authorList>
    </citation>
    <scope>NUCLEOTIDE SEQUENCE</scope>
    <source>
        <strain evidence="2">PD2956</strain>
    </source>
</reference>
<evidence type="ECO:0000313" key="2">
    <source>
        <dbReference type="EMBL" id="QCI04023.1"/>
    </source>
</evidence>
<sequence length="243" mass="28834">MNNTTYNTKDVEKIIDKLETKLSITQIIQLITKLCSKNEYGEQQLLNLLIHRRIFKQKKIAIVDSLIFEKLSETKYINIKTKFTQYFGQGIIKLENNLKIDYQPLQDLLITKQFQEADKLTQQYLCELAGLNKLNTRTWLYFTDISTIPSEDLLYIDILWKTYSQEKFGFSIQRNIWLNNNSNWTIFWQKIGWTIQDIPCRYPNEFIWDTNAPKGHLPLFNQLRGIQVLSALFEHNAWQAIND</sequence>
<keyword evidence="2" id="KW-0934">Plastid</keyword>
<reference evidence="2" key="2">
    <citation type="submission" date="2019-04" db="EMBL/GenBank/DDBJ databases">
        <authorList>
            <person name="Pasella M."/>
        </authorList>
    </citation>
    <scope>NUCLEOTIDE SEQUENCE</scope>
    <source>
        <strain evidence="2">PD2956</strain>
    </source>
</reference>
<dbReference type="Pfam" id="PF05419">
    <property type="entry name" value="GUN4"/>
    <property type="match status" value="1"/>
</dbReference>
<dbReference type="InterPro" id="IPR037215">
    <property type="entry name" value="GUN4-like_sf"/>
</dbReference>
<dbReference type="CDD" id="cd16383">
    <property type="entry name" value="GUN4"/>
    <property type="match status" value="1"/>
</dbReference>